<evidence type="ECO:0000256" key="1">
    <source>
        <dbReference type="SAM" id="Phobius"/>
    </source>
</evidence>
<evidence type="ECO:0000313" key="3">
    <source>
        <dbReference type="Proteomes" id="UP000282741"/>
    </source>
</evidence>
<feature type="transmembrane region" description="Helical" evidence="1">
    <location>
        <begin position="51"/>
        <end position="68"/>
    </location>
</feature>
<proteinExistence type="predicted"/>
<dbReference type="EMBL" id="CP024172">
    <property type="protein sequence ID" value="AZW17166.1"/>
    <property type="molecule type" value="Genomic_DNA"/>
</dbReference>
<feature type="transmembrane region" description="Helical" evidence="1">
    <location>
        <begin position="12"/>
        <end position="31"/>
    </location>
</feature>
<gene>
    <name evidence="2" type="ORF">CS347_10495</name>
</gene>
<reference evidence="3" key="1">
    <citation type="submission" date="2017-10" db="EMBL/GenBank/DDBJ databases">
        <title>Whole genome sequencing of various Bordetella species.</title>
        <authorList>
            <person name="Weigand M.R."/>
            <person name="Loparev V."/>
            <person name="Peng Y."/>
            <person name="Bowden K.E."/>
            <person name="Tondella M.L."/>
            <person name="Williams M.M."/>
        </authorList>
    </citation>
    <scope>NUCLEOTIDE SEQUENCE [LARGE SCALE GENOMIC DNA]</scope>
    <source>
        <strain evidence="3">H720</strain>
    </source>
</reference>
<organism evidence="2 3">
    <name type="scientific">Bordetella hinzii</name>
    <dbReference type="NCBI Taxonomy" id="103855"/>
    <lineage>
        <taxon>Bacteria</taxon>
        <taxon>Pseudomonadati</taxon>
        <taxon>Pseudomonadota</taxon>
        <taxon>Betaproteobacteria</taxon>
        <taxon>Burkholderiales</taxon>
        <taxon>Alcaligenaceae</taxon>
        <taxon>Bordetella</taxon>
    </lineage>
</organism>
<keyword evidence="1" id="KW-1133">Transmembrane helix</keyword>
<accession>A0AAN1RVX8</accession>
<sequence>MPGMIPVSLPGGNFYVTMGLSLVCLATLLTWAAMLARSRDARLWLAGHRRLGPVLMAVLAGVGAVFPYQQFSNWVENQRVARAEAARRTVLAQARELAGIAMPAGTELRLRAADDPASFDQARFPAPTPVAGVKAARLVRHFDAAGGPAAWSLGLAQDEPVSGWTCSRGHMAEFQVRQGRPEFASCHLAAGNQLDAQQLPPGTWLQAIPEGWLLRTDGSEALRLDGLDLLKADVRLDPGRRRLGFEGLLAHESTLGDMTYPAGTRVTLAGAKVPGAQPGDLLFSPSRGRSARRAGGAEIAAGKSVLQAPDGAVRAVLGNREAGVLDVASVRLGP</sequence>
<keyword evidence="1" id="KW-0472">Membrane</keyword>
<keyword evidence="1" id="KW-0812">Transmembrane</keyword>
<evidence type="ECO:0000313" key="2">
    <source>
        <dbReference type="EMBL" id="AZW17166.1"/>
    </source>
</evidence>
<name>A0AAN1RVX8_9BORD</name>
<evidence type="ECO:0008006" key="4">
    <source>
        <dbReference type="Google" id="ProtNLM"/>
    </source>
</evidence>
<protein>
    <recommendedName>
        <fullName evidence="4">N-acetyltransferase YedL</fullName>
    </recommendedName>
</protein>
<dbReference type="Proteomes" id="UP000282741">
    <property type="component" value="Chromosome"/>
</dbReference>
<dbReference type="AlphaFoldDB" id="A0AAN1RVX8"/>